<dbReference type="Gene3D" id="3.60.21.10">
    <property type="match status" value="1"/>
</dbReference>
<accession>A0ABT8A3A8</accession>
<protein>
    <submittedName>
        <fullName evidence="2">Metallophosphoesterase</fullName>
    </submittedName>
</protein>
<dbReference type="SUPFAM" id="SSF56300">
    <property type="entry name" value="Metallo-dependent phosphatases"/>
    <property type="match status" value="1"/>
</dbReference>
<reference evidence="3" key="1">
    <citation type="journal article" date="2019" name="Int. J. Syst. Evol. Microbiol.">
        <title>The Global Catalogue of Microorganisms (GCM) 10K type strain sequencing project: providing services to taxonomists for standard genome sequencing and annotation.</title>
        <authorList>
            <consortium name="The Broad Institute Genomics Platform"/>
            <consortium name="The Broad Institute Genome Sequencing Center for Infectious Disease"/>
            <person name="Wu L."/>
            <person name="Ma J."/>
        </authorList>
    </citation>
    <scope>NUCLEOTIDE SEQUENCE [LARGE SCALE GENOMIC DNA]</scope>
    <source>
        <strain evidence="3">CECT 7131</strain>
    </source>
</reference>
<feature type="domain" description="Calcineurin-like phosphoesterase" evidence="1">
    <location>
        <begin position="19"/>
        <end position="221"/>
    </location>
</feature>
<dbReference type="Proteomes" id="UP001529369">
    <property type="component" value="Unassembled WGS sequence"/>
</dbReference>
<dbReference type="InterPro" id="IPR029052">
    <property type="entry name" value="Metallo-depent_PP-like"/>
</dbReference>
<dbReference type="RefSeq" id="WP_290315789.1">
    <property type="nucleotide sequence ID" value="NZ_JAUFPN010000059.1"/>
</dbReference>
<evidence type="ECO:0000259" key="1">
    <source>
        <dbReference type="Pfam" id="PF00149"/>
    </source>
</evidence>
<evidence type="ECO:0000313" key="3">
    <source>
        <dbReference type="Proteomes" id="UP001529369"/>
    </source>
</evidence>
<dbReference type="InterPro" id="IPR050126">
    <property type="entry name" value="Ap4A_hydrolase"/>
</dbReference>
<dbReference type="Pfam" id="PF00149">
    <property type="entry name" value="Metallophos"/>
    <property type="match status" value="1"/>
</dbReference>
<proteinExistence type="predicted"/>
<dbReference type="InterPro" id="IPR004843">
    <property type="entry name" value="Calcineurin-like_PHP"/>
</dbReference>
<evidence type="ECO:0000313" key="2">
    <source>
        <dbReference type="EMBL" id="MDN3563998.1"/>
    </source>
</evidence>
<sequence>MFSAGDWIAAPIETAGETVFAVGDVHGCTPLLEAMLAGIEGLLPVAAPRLVFLGDMIDRGPDGIGTLRRWARAEPVPGIARVDRLLGNHEQMLLLAARGDAAARDLWLSLNGETMLGELQAASGRLGQVPDAAMLRAALGQRTEAALGKLISHVQVGNLLLVHAGLDPAQDRDAFLALPWDDIALRPKHWAWITGGFLDWKDGFGGTVVVHGHTPPAKQRPFTGLEDPHVLAEGRLNLDGGSAVTGVVAAAQLETGRYRVLRAAA</sequence>
<organism evidence="2 3">
    <name type="scientific">Paeniroseomonas aquatica</name>
    <dbReference type="NCBI Taxonomy" id="373043"/>
    <lineage>
        <taxon>Bacteria</taxon>
        <taxon>Pseudomonadati</taxon>
        <taxon>Pseudomonadota</taxon>
        <taxon>Alphaproteobacteria</taxon>
        <taxon>Acetobacterales</taxon>
        <taxon>Acetobacteraceae</taxon>
        <taxon>Paeniroseomonas</taxon>
    </lineage>
</organism>
<dbReference type="EMBL" id="JAUFPN010000059">
    <property type="protein sequence ID" value="MDN3563998.1"/>
    <property type="molecule type" value="Genomic_DNA"/>
</dbReference>
<keyword evidence="3" id="KW-1185">Reference proteome</keyword>
<dbReference type="PANTHER" id="PTHR42850">
    <property type="entry name" value="METALLOPHOSPHOESTERASE"/>
    <property type="match status" value="1"/>
</dbReference>
<gene>
    <name evidence="2" type="ORF">QWZ14_06355</name>
</gene>
<dbReference type="PANTHER" id="PTHR42850:SF4">
    <property type="entry name" value="ZINC-DEPENDENT ENDOPOLYPHOSPHATASE"/>
    <property type="match status" value="1"/>
</dbReference>
<name>A0ABT8A3A8_9PROT</name>
<comment type="caution">
    <text evidence="2">The sequence shown here is derived from an EMBL/GenBank/DDBJ whole genome shotgun (WGS) entry which is preliminary data.</text>
</comment>